<dbReference type="InterPro" id="IPR000531">
    <property type="entry name" value="Beta-barrel_TonB"/>
</dbReference>
<feature type="region of interest" description="Disordered" evidence="13">
    <location>
        <begin position="25"/>
        <end position="67"/>
    </location>
</feature>
<sequence>MGLAALGTSAVTLPQQKAIASTAAAADTQPNAAGRKAAGGATAAGTPRGSMPALKNAPAAGPQSESIVATARRVRSEITVGEKQIQRLLPGMSPLQALEVLPGVVYTTADPWGATEQNAAIYIHGFAQSQLGFTMDGIPLGDQTYNNYNGLSPQRTVSSENVARVSLSSGAGDLGTASSSNLGGTIQTVSSDPTATRGGRISQSFGSYAAFRTFGRFDTGTFGNNNSAYISFLRQDARAWDYHEHQGGKQVNVKFVHDGATDRITTYFDWMDKAEGNEDAVVFPSDVYTRPSFYPDLTQAMAYLDKSGTPPAAAGLNFRDYASTAIRQDFIGYIRDEHHFSDALTWTNTVYGHHDASAGVVTTPVNASGISKILQAYYPGQNIVQLFGGSGFTNRTTEYSINRVGLTSALDYKIGAHTIEIGGWYERNVNTFERRWYPFSATDPLSPYTRPTDPLINQFANDFYTNTFQTHIQDQWHVLPGVVLQAGFKSSLQYTNGRLTVPALAASLSPAGASTAAGGQIDATDAFLPDFGATWHLGPHDQLFANIQKNMRGFQALGFGYATPWGIPSQAGFEAFRREGKPETSWTYETGWRFNHPLAFGPIQAIDGQISYYHVDFSNRLLTVSSSPQITSLTGAASLLENVGGVTTNGADMEFTLRFGRHFSLYDAVSYNHSVYDNNYMSGSTSVATAGKNVVAVPDWMNKFIFAYNNNGFFAQLTGDYIGKRYATYLNDLSVPPMALFSFSSGYTSHALPVLKESSIQFNITNLTNTRGADTILATNASKQYTAYPVAPRQFFVTLTGRF</sequence>
<keyword evidence="2" id="KW-0813">Transport</keyword>
<keyword evidence="9 12" id="KW-0798">TonB box</keyword>
<evidence type="ECO:0000256" key="6">
    <source>
        <dbReference type="ARBA" id="ARBA00022729"/>
    </source>
</evidence>
<dbReference type="PANTHER" id="PTHR32552">
    <property type="entry name" value="FERRICHROME IRON RECEPTOR-RELATED"/>
    <property type="match status" value="1"/>
</dbReference>
<evidence type="ECO:0000256" key="3">
    <source>
        <dbReference type="ARBA" id="ARBA00022452"/>
    </source>
</evidence>
<feature type="domain" description="TonB-dependent receptor-like beta-barrel" evidence="14">
    <location>
        <begin position="305"/>
        <end position="767"/>
    </location>
</feature>
<evidence type="ECO:0000256" key="12">
    <source>
        <dbReference type="RuleBase" id="RU003357"/>
    </source>
</evidence>
<keyword evidence="16" id="KW-0675">Receptor</keyword>
<gene>
    <name evidence="16" type="ORF">HLH28_15520</name>
</gene>
<keyword evidence="6" id="KW-0732">Signal</keyword>
<feature type="compositionally biased region" description="Polar residues" evidence="13">
    <location>
        <begin position="176"/>
        <end position="194"/>
    </location>
</feature>
<name>A0A7W4K9Q7_9PROT</name>
<keyword evidence="4" id="KW-0410">Iron transport</keyword>
<feature type="domain" description="TonB-dependent receptor plug" evidence="15">
    <location>
        <begin position="78"/>
        <end position="184"/>
    </location>
</feature>
<dbReference type="AlphaFoldDB" id="A0A7W4K9Q7"/>
<protein>
    <submittedName>
        <fullName evidence="16">TonB-dependent receptor plug domain-containing protein</fullName>
    </submittedName>
</protein>
<evidence type="ECO:0000256" key="13">
    <source>
        <dbReference type="SAM" id="MobiDB-lite"/>
    </source>
</evidence>
<dbReference type="InterPro" id="IPR039426">
    <property type="entry name" value="TonB-dep_rcpt-like"/>
</dbReference>
<feature type="compositionally biased region" description="Low complexity" evidence="13">
    <location>
        <begin position="25"/>
        <end position="49"/>
    </location>
</feature>
<evidence type="ECO:0000256" key="5">
    <source>
        <dbReference type="ARBA" id="ARBA00022692"/>
    </source>
</evidence>
<dbReference type="PANTHER" id="PTHR32552:SF89">
    <property type="entry name" value="CATECHOLATE SIDEROPHORE RECEPTOR FIU"/>
    <property type="match status" value="1"/>
</dbReference>
<dbReference type="EMBL" id="JABEQM010000015">
    <property type="protein sequence ID" value="MBB2202962.1"/>
    <property type="molecule type" value="Genomic_DNA"/>
</dbReference>
<evidence type="ECO:0000259" key="15">
    <source>
        <dbReference type="Pfam" id="PF07715"/>
    </source>
</evidence>
<dbReference type="Gene3D" id="2.40.170.20">
    <property type="entry name" value="TonB-dependent receptor, beta-barrel domain"/>
    <property type="match status" value="1"/>
</dbReference>
<comment type="subcellular location">
    <subcellularLocation>
        <location evidence="1">Cell outer membrane</location>
        <topology evidence="1">Multi-pass membrane protein</topology>
    </subcellularLocation>
</comment>
<keyword evidence="5" id="KW-0812">Transmembrane</keyword>
<evidence type="ECO:0000256" key="11">
    <source>
        <dbReference type="ARBA" id="ARBA00023237"/>
    </source>
</evidence>
<evidence type="ECO:0000256" key="9">
    <source>
        <dbReference type="ARBA" id="ARBA00023077"/>
    </source>
</evidence>
<keyword evidence="8" id="KW-0406">Ion transport</keyword>
<keyword evidence="11" id="KW-0998">Cell outer membrane</keyword>
<proteinExistence type="inferred from homology"/>
<dbReference type="SUPFAM" id="SSF56935">
    <property type="entry name" value="Porins"/>
    <property type="match status" value="1"/>
</dbReference>
<accession>A0A7W4K9Q7</accession>
<feature type="region of interest" description="Disordered" evidence="13">
    <location>
        <begin position="176"/>
        <end position="198"/>
    </location>
</feature>
<evidence type="ECO:0000256" key="8">
    <source>
        <dbReference type="ARBA" id="ARBA00023065"/>
    </source>
</evidence>
<evidence type="ECO:0000256" key="2">
    <source>
        <dbReference type="ARBA" id="ARBA00022448"/>
    </source>
</evidence>
<comment type="caution">
    <text evidence="16">The sequence shown here is derived from an EMBL/GenBank/DDBJ whole genome shotgun (WGS) entry which is preliminary data.</text>
</comment>
<comment type="similarity">
    <text evidence="12">Belongs to the TonB-dependent receptor family.</text>
</comment>
<dbReference type="InterPro" id="IPR037066">
    <property type="entry name" value="Plug_dom_sf"/>
</dbReference>
<evidence type="ECO:0000259" key="14">
    <source>
        <dbReference type="Pfam" id="PF00593"/>
    </source>
</evidence>
<keyword evidence="7" id="KW-0408">Iron</keyword>
<dbReference type="InterPro" id="IPR036942">
    <property type="entry name" value="Beta-barrel_TonB_sf"/>
</dbReference>
<keyword evidence="3" id="KW-1134">Transmembrane beta strand</keyword>
<dbReference type="GO" id="GO:0009279">
    <property type="term" value="C:cell outer membrane"/>
    <property type="evidence" value="ECO:0007669"/>
    <property type="project" value="UniProtKB-SubCell"/>
</dbReference>
<dbReference type="Gene3D" id="2.170.130.10">
    <property type="entry name" value="TonB-dependent receptor, plug domain"/>
    <property type="match status" value="1"/>
</dbReference>
<evidence type="ECO:0000313" key="16">
    <source>
        <dbReference type="EMBL" id="MBB2202962.1"/>
    </source>
</evidence>
<dbReference type="InterPro" id="IPR012910">
    <property type="entry name" value="Plug_dom"/>
</dbReference>
<dbReference type="Pfam" id="PF07715">
    <property type="entry name" value="Plug"/>
    <property type="match status" value="1"/>
</dbReference>
<dbReference type="GO" id="GO:0015344">
    <property type="term" value="F:siderophore uptake transmembrane transporter activity"/>
    <property type="evidence" value="ECO:0007669"/>
    <property type="project" value="TreeGrafter"/>
</dbReference>
<evidence type="ECO:0000256" key="10">
    <source>
        <dbReference type="ARBA" id="ARBA00023136"/>
    </source>
</evidence>
<evidence type="ECO:0000256" key="1">
    <source>
        <dbReference type="ARBA" id="ARBA00004571"/>
    </source>
</evidence>
<dbReference type="Proteomes" id="UP000578030">
    <property type="component" value="Unassembled WGS sequence"/>
</dbReference>
<evidence type="ECO:0000313" key="17">
    <source>
        <dbReference type="Proteomes" id="UP000578030"/>
    </source>
</evidence>
<evidence type="ECO:0000256" key="4">
    <source>
        <dbReference type="ARBA" id="ARBA00022496"/>
    </source>
</evidence>
<dbReference type="Pfam" id="PF00593">
    <property type="entry name" value="TonB_dep_Rec_b-barrel"/>
    <property type="match status" value="1"/>
</dbReference>
<keyword evidence="17" id="KW-1185">Reference proteome</keyword>
<organism evidence="16 17">
    <name type="scientific">Gluconacetobacter tumulisoli</name>
    <dbReference type="NCBI Taxonomy" id="1286189"/>
    <lineage>
        <taxon>Bacteria</taxon>
        <taxon>Pseudomonadati</taxon>
        <taxon>Pseudomonadota</taxon>
        <taxon>Alphaproteobacteria</taxon>
        <taxon>Acetobacterales</taxon>
        <taxon>Acetobacteraceae</taxon>
        <taxon>Gluconacetobacter</taxon>
    </lineage>
</organism>
<evidence type="ECO:0000256" key="7">
    <source>
        <dbReference type="ARBA" id="ARBA00023004"/>
    </source>
</evidence>
<keyword evidence="10 12" id="KW-0472">Membrane</keyword>
<reference evidence="16 17" key="1">
    <citation type="submission" date="2020-04" db="EMBL/GenBank/DDBJ databases">
        <title>Description of novel Gluconacetobacter.</title>
        <authorList>
            <person name="Sombolestani A."/>
        </authorList>
    </citation>
    <scope>NUCLEOTIDE SEQUENCE [LARGE SCALE GENOMIC DNA]</scope>
    <source>
        <strain evidence="16 17">LMG 27802</strain>
    </source>
</reference>